<feature type="compositionally biased region" description="Polar residues" evidence="1">
    <location>
        <begin position="73"/>
        <end position="82"/>
    </location>
</feature>
<feature type="compositionally biased region" description="Basic residues" evidence="1">
    <location>
        <begin position="1"/>
        <end position="10"/>
    </location>
</feature>
<organism evidence="2 3">
    <name type="scientific">Allacma fusca</name>
    <dbReference type="NCBI Taxonomy" id="39272"/>
    <lineage>
        <taxon>Eukaryota</taxon>
        <taxon>Metazoa</taxon>
        <taxon>Ecdysozoa</taxon>
        <taxon>Arthropoda</taxon>
        <taxon>Hexapoda</taxon>
        <taxon>Collembola</taxon>
        <taxon>Symphypleona</taxon>
        <taxon>Sminthuridae</taxon>
        <taxon>Allacma</taxon>
    </lineage>
</organism>
<evidence type="ECO:0000256" key="1">
    <source>
        <dbReference type="SAM" id="MobiDB-lite"/>
    </source>
</evidence>
<keyword evidence="3" id="KW-1185">Reference proteome</keyword>
<protein>
    <submittedName>
        <fullName evidence="2">Uncharacterized protein</fullName>
    </submittedName>
</protein>
<dbReference type="Proteomes" id="UP000708208">
    <property type="component" value="Unassembled WGS sequence"/>
</dbReference>
<evidence type="ECO:0000313" key="3">
    <source>
        <dbReference type="Proteomes" id="UP000708208"/>
    </source>
</evidence>
<name>A0A8J2L7B6_9HEXA</name>
<sequence length="114" mass="12946">MPPIPTKRHPQYSSDSDNTDNLGTSRHVFRADVHNSPAFIEKLESDNNDNWEVESEVKKLPMPKPRRRIESSIDPSTASSLSDIREAHRVTSDDPGMSTPRKDYMTIPMPAEKE</sequence>
<gene>
    <name evidence="2" type="ORF">AFUS01_LOCUS37428</name>
</gene>
<feature type="region of interest" description="Disordered" evidence="1">
    <location>
        <begin position="1"/>
        <end position="27"/>
    </location>
</feature>
<feature type="compositionally biased region" description="Basic and acidic residues" evidence="1">
    <location>
        <begin position="83"/>
        <end position="92"/>
    </location>
</feature>
<dbReference type="AlphaFoldDB" id="A0A8J2L7B6"/>
<dbReference type="EMBL" id="CAJVCH010543496">
    <property type="protein sequence ID" value="CAG7827438.1"/>
    <property type="molecule type" value="Genomic_DNA"/>
</dbReference>
<feature type="non-terminal residue" evidence="2">
    <location>
        <position position="1"/>
    </location>
</feature>
<comment type="caution">
    <text evidence="2">The sequence shown here is derived from an EMBL/GenBank/DDBJ whole genome shotgun (WGS) entry which is preliminary data.</text>
</comment>
<proteinExistence type="predicted"/>
<feature type="region of interest" description="Disordered" evidence="1">
    <location>
        <begin position="56"/>
        <end position="114"/>
    </location>
</feature>
<feature type="compositionally biased region" description="Polar residues" evidence="1">
    <location>
        <begin position="11"/>
        <end position="24"/>
    </location>
</feature>
<accession>A0A8J2L7B6</accession>
<reference evidence="2" key="1">
    <citation type="submission" date="2021-06" db="EMBL/GenBank/DDBJ databases">
        <authorList>
            <person name="Hodson N. C."/>
            <person name="Mongue J. A."/>
            <person name="Jaron S. K."/>
        </authorList>
    </citation>
    <scope>NUCLEOTIDE SEQUENCE</scope>
</reference>
<evidence type="ECO:0000313" key="2">
    <source>
        <dbReference type="EMBL" id="CAG7827438.1"/>
    </source>
</evidence>